<keyword evidence="2 5" id="KW-0812">Transmembrane</keyword>
<feature type="transmembrane region" description="Helical" evidence="5">
    <location>
        <begin position="25"/>
        <end position="43"/>
    </location>
</feature>
<evidence type="ECO:0000313" key="8">
    <source>
        <dbReference type="Proteomes" id="UP000824221"/>
    </source>
</evidence>
<comment type="caution">
    <text evidence="7">The sequence shown here is derived from an EMBL/GenBank/DDBJ whole genome shotgun (WGS) entry which is preliminary data.</text>
</comment>
<dbReference type="AlphaFoldDB" id="A0A9D2KF32"/>
<feature type="transmembrane region" description="Helical" evidence="5">
    <location>
        <begin position="136"/>
        <end position="157"/>
    </location>
</feature>
<feature type="transmembrane region" description="Helical" evidence="5">
    <location>
        <begin position="306"/>
        <end position="328"/>
    </location>
</feature>
<sequence>MIYESCPALGDNKFIQTLQRFFRSVWYQAVVVFLMVASNVFALELPVFYLYLLLGLLALLFAEDTLPLVPVFLCSYMTISPENNPATHVGESAFYDKAFQVQFIVILVVAVLAIAARLVHSLVFSPTRAERRGCPALSFGFLALGVSYVLGGLFSPFYSAKTALFGLVEIASLCALYYFFYYTVDFRRTEKDYLLRLFLLLGFGIMLETVRLYFLPGVVTPEGVDRGKLTTGWGMYNNIGCIIAMCIPASFYFASTRKNGWQYTLLGCLTLAGVVLTQSRGSILFGGIVFLASYAYVIVKSRGRERLYHLIVAGALILLAMIAVAVFFEKFMQLFSSMLRFDSNGRDGIWESGLKQFAGHPLFGVGFYECEAFRWGQLPSDSFLPPRYHDTYLQLMASGGIVALLAYAFHRFQTVRLLWRRRTRENIFLAFIVLALILTSTVDCHFFNFGPGLLYSVILVFIERGSPEEKRESAAESAEGAEL</sequence>
<evidence type="ECO:0000256" key="2">
    <source>
        <dbReference type="ARBA" id="ARBA00022692"/>
    </source>
</evidence>
<keyword evidence="7" id="KW-0436">Ligase</keyword>
<dbReference type="Pfam" id="PF04932">
    <property type="entry name" value="Wzy_C"/>
    <property type="match status" value="1"/>
</dbReference>
<evidence type="ECO:0000256" key="1">
    <source>
        <dbReference type="ARBA" id="ARBA00004141"/>
    </source>
</evidence>
<keyword evidence="3 5" id="KW-1133">Transmembrane helix</keyword>
<protein>
    <submittedName>
        <fullName evidence="7">O-antigen ligase family protein</fullName>
    </submittedName>
</protein>
<organism evidence="7 8">
    <name type="scientific">Candidatus Gallimonas gallistercoris</name>
    <dbReference type="NCBI Taxonomy" id="2838602"/>
    <lineage>
        <taxon>Bacteria</taxon>
        <taxon>Bacillati</taxon>
        <taxon>Bacillota</taxon>
        <taxon>Clostridia</taxon>
        <taxon>Candidatus Gallimonas</taxon>
    </lineage>
</organism>
<proteinExistence type="predicted"/>
<reference evidence="7" key="1">
    <citation type="journal article" date="2021" name="PeerJ">
        <title>Extensive microbial diversity within the chicken gut microbiome revealed by metagenomics and culture.</title>
        <authorList>
            <person name="Gilroy R."/>
            <person name="Ravi A."/>
            <person name="Getino M."/>
            <person name="Pursley I."/>
            <person name="Horton D.L."/>
            <person name="Alikhan N.F."/>
            <person name="Baker D."/>
            <person name="Gharbi K."/>
            <person name="Hall N."/>
            <person name="Watson M."/>
            <person name="Adriaenssens E.M."/>
            <person name="Foster-Nyarko E."/>
            <person name="Jarju S."/>
            <person name="Secka A."/>
            <person name="Antonio M."/>
            <person name="Oren A."/>
            <person name="Chaudhuri R.R."/>
            <person name="La Ragione R."/>
            <person name="Hildebrand F."/>
            <person name="Pallen M.J."/>
        </authorList>
    </citation>
    <scope>NUCLEOTIDE SEQUENCE</scope>
    <source>
        <strain evidence="7">CHK156-179</strain>
    </source>
</reference>
<feature type="transmembrane region" description="Helical" evidence="5">
    <location>
        <begin position="260"/>
        <end position="277"/>
    </location>
</feature>
<evidence type="ECO:0000313" key="7">
    <source>
        <dbReference type="EMBL" id="HJA03224.1"/>
    </source>
</evidence>
<evidence type="ECO:0000259" key="6">
    <source>
        <dbReference type="Pfam" id="PF04932"/>
    </source>
</evidence>
<evidence type="ECO:0000256" key="3">
    <source>
        <dbReference type="ARBA" id="ARBA00022989"/>
    </source>
</evidence>
<feature type="transmembrane region" description="Helical" evidence="5">
    <location>
        <begin position="422"/>
        <end position="439"/>
    </location>
</feature>
<accession>A0A9D2KF32</accession>
<feature type="transmembrane region" description="Helical" evidence="5">
    <location>
        <begin position="99"/>
        <end position="124"/>
    </location>
</feature>
<dbReference type="InterPro" id="IPR051533">
    <property type="entry name" value="WaaL-like"/>
</dbReference>
<dbReference type="EMBL" id="DXAJ01000114">
    <property type="protein sequence ID" value="HJA03224.1"/>
    <property type="molecule type" value="Genomic_DNA"/>
</dbReference>
<dbReference type="GO" id="GO:0016020">
    <property type="term" value="C:membrane"/>
    <property type="evidence" value="ECO:0007669"/>
    <property type="project" value="UniProtKB-SubCell"/>
</dbReference>
<dbReference type="InterPro" id="IPR007016">
    <property type="entry name" value="O-antigen_ligase-rel_domated"/>
</dbReference>
<comment type="subcellular location">
    <subcellularLocation>
        <location evidence="1">Membrane</location>
        <topology evidence="1">Multi-pass membrane protein</topology>
    </subcellularLocation>
</comment>
<feature type="domain" description="O-antigen ligase-related" evidence="6">
    <location>
        <begin position="269"/>
        <end position="407"/>
    </location>
</feature>
<feature type="transmembrane region" description="Helical" evidence="5">
    <location>
        <begin position="163"/>
        <end position="181"/>
    </location>
</feature>
<dbReference type="PANTHER" id="PTHR37422">
    <property type="entry name" value="TEICHURONIC ACID BIOSYNTHESIS PROTEIN TUAE"/>
    <property type="match status" value="1"/>
</dbReference>
<feature type="transmembrane region" description="Helical" evidence="5">
    <location>
        <begin position="193"/>
        <end position="214"/>
    </location>
</feature>
<feature type="transmembrane region" description="Helical" evidence="5">
    <location>
        <begin position="234"/>
        <end position="253"/>
    </location>
</feature>
<dbReference type="Proteomes" id="UP000824221">
    <property type="component" value="Unassembled WGS sequence"/>
</dbReference>
<feature type="transmembrane region" description="Helical" evidence="5">
    <location>
        <begin position="392"/>
        <end position="410"/>
    </location>
</feature>
<feature type="transmembrane region" description="Helical" evidence="5">
    <location>
        <begin position="283"/>
        <end position="299"/>
    </location>
</feature>
<reference evidence="7" key="2">
    <citation type="submission" date="2021-04" db="EMBL/GenBank/DDBJ databases">
        <authorList>
            <person name="Gilroy R."/>
        </authorList>
    </citation>
    <scope>NUCLEOTIDE SEQUENCE</scope>
    <source>
        <strain evidence="7">CHK156-179</strain>
    </source>
</reference>
<evidence type="ECO:0000256" key="4">
    <source>
        <dbReference type="ARBA" id="ARBA00023136"/>
    </source>
</evidence>
<dbReference type="GO" id="GO:0016874">
    <property type="term" value="F:ligase activity"/>
    <property type="evidence" value="ECO:0007669"/>
    <property type="project" value="UniProtKB-KW"/>
</dbReference>
<keyword evidence="4 5" id="KW-0472">Membrane</keyword>
<gene>
    <name evidence="7" type="ORF">H9797_07610</name>
</gene>
<name>A0A9D2KF32_9FIRM</name>
<dbReference type="PANTHER" id="PTHR37422:SF13">
    <property type="entry name" value="LIPOPOLYSACCHARIDE BIOSYNTHESIS PROTEIN PA4999-RELATED"/>
    <property type="match status" value="1"/>
</dbReference>
<evidence type="ECO:0000256" key="5">
    <source>
        <dbReference type="SAM" id="Phobius"/>
    </source>
</evidence>